<dbReference type="AlphaFoldDB" id="A0AAE0PKZ3"/>
<reference evidence="2" key="2">
    <citation type="submission" date="2023-07" db="EMBL/GenBank/DDBJ databases">
        <authorList>
            <consortium name="Lawrence Berkeley National Laboratory"/>
            <person name="Haridas S."/>
            <person name="Hensen N."/>
            <person name="Bonometti L."/>
            <person name="Westerberg I."/>
            <person name="Brannstrom I.O."/>
            <person name="Guillou S."/>
            <person name="Cros-Aarteil S."/>
            <person name="Calhoun S."/>
            <person name="Kuo A."/>
            <person name="Mondo S."/>
            <person name="Pangilinan J."/>
            <person name="Riley R."/>
            <person name="LaButti K."/>
            <person name="Andreopoulos B."/>
            <person name="Lipzen A."/>
            <person name="Chen C."/>
            <person name="Yanf M."/>
            <person name="Daum C."/>
            <person name="Ng V."/>
            <person name="Clum A."/>
            <person name="Steindorff A."/>
            <person name="Ohm R."/>
            <person name="Martin F."/>
            <person name="Silar P."/>
            <person name="Natvig D."/>
            <person name="Lalanne C."/>
            <person name="Gautier V."/>
            <person name="Ament-velasquez S.L."/>
            <person name="Kruys A."/>
            <person name="Hutchinson M.I."/>
            <person name="Powell A.J."/>
            <person name="Barry K."/>
            <person name="Miller A.N."/>
            <person name="Grigoriev I.V."/>
            <person name="Debuchy R."/>
            <person name="Gladieux P."/>
            <person name="Thoren M.H."/>
            <person name="Johannesson H."/>
        </authorList>
    </citation>
    <scope>NUCLEOTIDE SEQUENCE</scope>
    <source>
        <strain evidence="2">FGSC 1904</strain>
    </source>
</reference>
<name>A0AAE0PKZ3_SORBR</name>
<keyword evidence="3" id="KW-1185">Reference proteome</keyword>
<organism evidence="2 3">
    <name type="scientific">Sordaria brevicollis</name>
    <dbReference type="NCBI Taxonomy" id="83679"/>
    <lineage>
        <taxon>Eukaryota</taxon>
        <taxon>Fungi</taxon>
        <taxon>Dikarya</taxon>
        <taxon>Ascomycota</taxon>
        <taxon>Pezizomycotina</taxon>
        <taxon>Sordariomycetes</taxon>
        <taxon>Sordariomycetidae</taxon>
        <taxon>Sordariales</taxon>
        <taxon>Sordariaceae</taxon>
        <taxon>Sordaria</taxon>
    </lineage>
</organism>
<evidence type="ECO:0000313" key="2">
    <source>
        <dbReference type="EMBL" id="KAK3401801.1"/>
    </source>
</evidence>
<comment type="caution">
    <text evidence="2">The sequence shown here is derived from an EMBL/GenBank/DDBJ whole genome shotgun (WGS) entry which is preliminary data.</text>
</comment>
<feature type="region of interest" description="Disordered" evidence="1">
    <location>
        <begin position="119"/>
        <end position="144"/>
    </location>
</feature>
<sequence>MSELHQGSPVALEKAIKDVFSDLEKHLKSQREKLQDLYKEWNFWQAAGALLDFDRFEVSDFNITDLQIQLIQAQMDELRLENDLKGTMEFAREIFGQSASGFKTPSIPNPLPSADLFPLSAKYSHPSPPPKSYGRQMQQRRQEEDFPSYFRKRLATLPSIDPQLTVNPSQKPPTPPQTYPIRSRKPRPPPLRLVHPLAESQTKPVAKVRPNTMPQTSTDNLPSQEDLFFLRRETAYCRSRYGAEKPIHPTDGIRNYKYDPQFWVKNWDGTDGFWFKPSTKRGRMDDNDEPLSPHSVPSKRARTGY</sequence>
<protein>
    <submittedName>
        <fullName evidence="2">Uncharacterized protein</fullName>
    </submittedName>
</protein>
<accession>A0AAE0PKZ3</accession>
<dbReference type="Proteomes" id="UP001281003">
    <property type="component" value="Unassembled WGS sequence"/>
</dbReference>
<feature type="region of interest" description="Disordered" evidence="1">
    <location>
        <begin position="160"/>
        <end position="189"/>
    </location>
</feature>
<proteinExistence type="predicted"/>
<feature type="region of interest" description="Disordered" evidence="1">
    <location>
        <begin position="280"/>
        <end position="305"/>
    </location>
</feature>
<reference evidence="2" key="1">
    <citation type="journal article" date="2023" name="Mol. Phylogenet. Evol.">
        <title>Genome-scale phylogeny and comparative genomics of the fungal order Sordariales.</title>
        <authorList>
            <person name="Hensen N."/>
            <person name="Bonometti L."/>
            <person name="Westerberg I."/>
            <person name="Brannstrom I.O."/>
            <person name="Guillou S."/>
            <person name="Cros-Aarteil S."/>
            <person name="Calhoun S."/>
            <person name="Haridas S."/>
            <person name="Kuo A."/>
            <person name="Mondo S."/>
            <person name="Pangilinan J."/>
            <person name="Riley R."/>
            <person name="LaButti K."/>
            <person name="Andreopoulos B."/>
            <person name="Lipzen A."/>
            <person name="Chen C."/>
            <person name="Yan M."/>
            <person name="Daum C."/>
            <person name="Ng V."/>
            <person name="Clum A."/>
            <person name="Steindorff A."/>
            <person name="Ohm R.A."/>
            <person name="Martin F."/>
            <person name="Silar P."/>
            <person name="Natvig D.O."/>
            <person name="Lalanne C."/>
            <person name="Gautier V."/>
            <person name="Ament-Velasquez S.L."/>
            <person name="Kruys A."/>
            <person name="Hutchinson M.I."/>
            <person name="Powell A.J."/>
            <person name="Barry K."/>
            <person name="Miller A.N."/>
            <person name="Grigoriev I.V."/>
            <person name="Debuchy R."/>
            <person name="Gladieux P."/>
            <person name="Hiltunen Thoren M."/>
            <person name="Johannesson H."/>
        </authorList>
    </citation>
    <scope>NUCLEOTIDE SEQUENCE</scope>
    <source>
        <strain evidence="2">FGSC 1904</strain>
    </source>
</reference>
<gene>
    <name evidence="2" type="ORF">B0T20DRAFT_492717</name>
</gene>
<dbReference type="EMBL" id="JAUTDP010000002">
    <property type="protein sequence ID" value="KAK3401801.1"/>
    <property type="molecule type" value="Genomic_DNA"/>
</dbReference>
<evidence type="ECO:0000313" key="3">
    <source>
        <dbReference type="Proteomes" id="UP001281003"/>
    </source>
</evidence>
<evidence type="ECO:0000256" key="1">
    <source>
        <dbReference type="SAM" id="MobiDB-lite"/>
    </source>
</evidence>